<sequence length="455" mass="52286">MIFEQVEEDAHVILTPILDTQKTNKLVQSSFVSSDFTSKLLNLENPSLADNEIASLMDTTVHHEEPRSQTSSLYTVPVTTTLEDTSVFTITIPPPPPFFNPLPQQATPTLTDFSSVFKFNDRVTNLEKDLSEIKQVGQYAQALSSIPAIVDRYIDNKHRESIQKAIVAHNLDCREEAQAEKRDYIKLVDTSIRAILKEEDREYKTQRSRPTTGSDRGQKKEVKQEASHLKIKEKERKEPSHIVDDSGVQQDQDFDTGNNDEQPANKEVSKDDCQVAHAKEPRTSFDEIMDTSFDFSAFVLNRLNIKDLTQAILVGPAFDLLKGTCKSLTELEYHLEEYHRGRQVIPKDYFINNDLEYLKGRSLSKQYSMSVTKTKAATYKIKWIEDLGPKRQHFYGFATNMSSSKDVYSKKQIIAVTRLTIMKKYDYGYLEEIEVCREDQKLYKFREGDVPRLRL</sequence>
<feature type="region of interest" description="Disordered" evidence="1">
    <location>
        <begin position="201"/>
        <end position="277"/>
    </location>
</feature>
<accession>A0ABQ5GK13</accession>
<dbReference type="EMBL" id="BQNB010018579">
    <property type="protein sequence ID" value="GJT75951.1"/>
    <property type="molecule type" value="Genomic_DNA"/>
</dbReference>
<evidence type="ECO:0000313" key="3">
    <source>
        <dbReference type="Proteomes" id="UP001151760"/>
    </source>
</evidence>
<evidence type="ECO:0000313" key="2">
    <source>
        <dbReference type="EMBL" id="GJT75951.1"/>
    </source>
</evidence>
<protein>
    <recommendedName>
        <fullName evidence="4">Retrovirus-related Pol polyprotein from transposon TNT 1-94</fullName>
    </recommendedName>
</protein>
<evidence type="ECO:0000256" key="1">
    <source>
        <dbReference type="SAM" id="MobiDB-lite"/>
    </source>
</evidence>
<keyword evidence="3" id="KW-1185">Reference proteome</keyword>
<gene>
    <name evidence="2" type="ORF">Tco_1042676</name>
</gene>
<name>A0ABQ5GK13_9ASTR</name>
<organism evidence="2 3">
    <name type="scientific">Tanacetum coccineum</name>
    <dbReference type="NCBI Taxonomy" id="301880"/>
    <lineage>
        <taxon>Eukaryota</taxon>
        <taxon>Viridiplantae</taxon>
        <taxon>Streptophyta</taxon>
        <taxon>Embryophyta</taxon>
        <taxon>Tracheophyta</taxon>
        <taxon>Spermatophyta</taxon>
        <taxon>Magnoliopsida</taxon>
        <taxon>eudicotyledons</taxon>
        <taxon>Gunneridae</taxon>
        <taxon>Pentapetalae</taxon>
        <taxon>asterids</taxon>
        <taxon>campanulids</taxon>
        <taxon>Asterales</taxon>
        <taxon>Asteraceae</taxon>
        <taxon>Asteroideae</taxon>
        <taxon>Anthemideae</taxon>
        <taxon>Anthemidinae</taxon>
        <taxon>Tanacetum</taxon>
    </lineage>
</organism>
<feature type="compositionally biased region" description="Basic and acidic residues" evidence="1">
    <location>
        <begin position="216"/>
        <end position="244"/>
    </location>
</feature>
<comment type="caution">
    <text evidence="2">The sequence shown here is derived from an EMBL/GenBank/DDBJ whole genome shotgun (WGS) entry which is preliminary data.</text>
</comment>
<proteinExistence type="predicted"/>
<feature type="compositionally biased region" description="Basic and acidic residues" evidence="1">
    <location>
        <begin position="263"/>
        <end position="277"/>
    </location>
</feature>
<reference evidence="2" key="1">
    <citation type="journal article" date="2022" name="Int. J. Mol. Sci.">
        <title>Draft Genome of Tanacetum Coccineum: Genomic Comparison of Closely Related Tanacetum-Family Plants.</title>
        <authorList>
            <person name="Yamashiro T."/>
            <person name="Shiraishi A."/>
            <person name="Nakayama K."/>
            <person name="Satake H."/>
        </authorList>
    </citation>
    <scope>NUCLEOTIDE SEQUENCE</scope>
</reference>
<feature type="compositionally biased region" description="Polar residues" evidence="1">
    <location>
        <begin position="247"/>
        <end position="262"/>
    </location>
</feature>
<evidence type="ECO:0008006" key="4">
    <source>
        <dbReference type="Google" id="ProtNLM"/>
    </source>
</evidence>
<reference evidence="2" key="2">
    <citation type="submission" date="2022-01" db="EMBL/GenBank/DDBJ databases">
        <authorList>
            <person name="Yamashiro T."/>
            <person name="Shiraishi A."/>
            <person name="Satake H."/>
            <person name="Nakayama K."/>
        </authorList>
    </citation>
    <scope>NUCLEOTIDE SEQUENCE</scope>
</reference>
<dbReference type="Proteomes" id="UP001151760">
    <property type="component" value="Unassembled WGS sequence"/>
</dbReference>